<evidence type="ECO:0000259" key="2">
    <source>
        <dbReference type="Pfam" id="PF01370"/>
    </source>
</evidence>
<dbReference type="EMBL" id="AP027729">
    <property type="protein sequence ID" value="BDZ41419.1"/>
    <property type="molecule type" value="Genomic_DNA"/>
</dbReference>
<dbReference type="Pfam" id="PF01370">
    <property type="entry name" value="Epimerase"/>
    <property type="match status" value="1"/>
</dbReference>
<accession>A0ABN6X9H5</accession>
<feature type="domain" description="NAD-dependent epimerase/dehydratase" evidence="2">
    <location>
        <begin position="2"/>
        <end position="127"/>
    </location>
</feature>
<name>A0ABN6X9H5_9CELL</name>
<dbReference type="Proteomes" id="UP001321475">
    <property type="component" value="Chromosome"/>
</dbReference>
<dbReference type="CDD" id="cd08946">
    <property type="entry name" value="SDR_e"/>
    <property type="match status" value="1"/>
</dbReference>
<evidence type="ECO:0000256" key="1">
    <source>
        <dbReference type="ARBA" id="ARBA00007637"/>
    </source>
</evidence>
<dbReference type="InterPro" id="IPR001509">
    <property type="entry name" value="Epimerase_deHydtase"/>
</dbReference>
<gene>
    <name evidence="3" type="ORF">GCM10025865_07180</name>
</gene>
<reference evidence="4" key="1">
    <citation type="journal article" date="2019" name="Int. J. Syst. Evol. Microbiol.">
        <title>The Global Catalogue of Microorganisms (GCM) 10K type strain sequencing project: providing services to taxonomists for standard genome sequencing and annotation.</title>
        <authorList>
            <consortium name="The Broad Institute Genomics Platform"/>
            <consortium name="The Broad Institute Genome Sequencing Center for Infectious Disease"/>
            <person name="Wu L."/>
            <person name="Ma J."/>
        </authorList>
    </citation>
    <scope>NUCLEOTIDE SEQUENCE [LARGE SCALE GENOMIC DNA]</scope>
    <source>
        <strain evidence="4">NBRC 108565</strain>
    </source>
</reference>
<evidence type="ECO:0000313" key="4">
    <source>
        <dbReference type="Proteomes" id="UP001321475"/>
    </source>
</evidence>
<proteinExistence type="inferred from homology"/>
<keyword evidence="4" id="KW-1185">Reference proteome</keyword>
<dbReference type="InterPro" id="IPR036291">
    <property type="entry name" value="NAD(P)-bd_dom_sf"/>
</dbReference>
<protein>
    <recommendedName>
        <fullName evidence="2">NAD-dependent epimerase/dehydratase domain-containing protein</fullName>
    </recommendedName>
</protein>
<dbReference type="Gene3D" id="3.40.50.720">
    <property type="entry name" value="NAD(P)-binding Rossmann-like Domain"/>
    <property type="match status" value="1"/>
</dbReference>
<comment type="similarity">
    <text evidence="1">Belongs to the NAD(P)-dependent epimerase/dehydratase family.</text>
</comment>
<evidence type="ECO:0000313" key="3">
    <source>
        <dbReference type="EMBL" id="BDZ41419.1"/>
    </source>
</evidence>
<organism evidence="3 4">
    <name type="scientific">Paraoerskovia sediminicola</name>
    <dbReference type="NCBI Taxonomy" id="1138587"/>
    <lineage>
        <taxon>Bacteria</taxon>
        <taxon>Bacillati</taxon>
        <taxon>Actinomycetota</taxon>
        <taxon>Actinomycetes</taxon>
        <taxon>Micrococcales</taxon>
        <taxon>Cellulomonadaceae</taxon>
        <taxon>Paraoerskovia</taxon>
    </lineage>
</organism>
<dbReference type="SUPFAM" id="SSF51735">
    <property type="entry name" value="NAD(P)-binding Rossmann-fold domains"/>
    <property type="match status" value="1"/>
</dbReference>
<sequence>MGVFNVVEACVRWGVPRIVNISSETAPGFPFAERPTWPQYLPIDEEHPLEPQDPYGLGKVVGEQICDAAVRRSDLRAISLRPTWVQEDSTYEPFLGPIIADPDAQMKNGWSYIDARDLAEAIRLAATTDLPGHEVFYISAADTVGGRDLHESWRRVFPDAPTELRAVDRPDAGGTSTAKAQRLLGWAPRRSWSDHLDADGRRLDA</sequence>
<dbReference type="PANTHER" id="PTHR43000">
    <property type="entry name" value="DTDP-D-GLUCOSE 4,6-DEHYDRATASE-RELATED"/>
    <property type="match status" value="1"/>
</dbReference>